<dbReference type="HOGENOM" id="CLU_563562_0_0_10"/>
<dbReference type="PANTHER" id="PTHR23150:SF19">
    <property type="entry name" value="FORMYLGLYCINE-GENERATING ENZYME"/>
    <property type="match status" value="1"/>
</dbReference>
<dbReference type="InterPro" id="IPR009003">
    <property type="entry name" value="Peptidase_S1_PA"/>
</dbReference>
<evidence type="ECO:0000313" key="4">
    <source>
        <dbReference type="Proteomes" id="UP000008461"/>
    </source>
</evidence>
<dbReference type="SUPFAM" id="SSF56436">
    <property type="entry name" value="C-type lectin-like"/>
    <property type="match status" value="1"/>
</dbReference>
<sequence length="484" mass="53818">MKSSTLNTTPFCYPQSNFWRGSLALLLLFWSTLMSAQDPISPVTESLKPNVVAIKASFADGTEEKGFGFITAEQNGRLFLATAAHVVRGPDKDKSAQHIRVKFLNDISWYPATFKAQWDKEDLALLELPKPSFVQWQPNCADFAPGTYRKVHFIGLNGNEPRWVDPGLDGNIFEDKDHELNFAIGTIRPGTSGAPLITEMGIVGLITQDEGGISTALKLTQIKTLFSGGGQYPYFALQLLGGVVTPPPINTNVPVNVPQADEYGLVLVKGGTFTMGCTSEQGSDCYDDEKTTHRVILSDFHIGKYEVTQAQWRKVMGSDPPNLYFKGCDQCPVEGVSWEDIQKFLRKLNAQTGKIYRLPTEAEWEYAARGGNQSKGYKYAGSNSFTDVAWFEDNSGNKPHPVGTKKANELGLYDMSGNVWEWCQDWYSDYSSNTQTNPTGAGSGSYRVYRGGNWFLDEWACRVSYRNYSTSGAHYKYLGFRLAL</sequence>
<dbReference type="KEGG" id="hhy:Halhy_0376"/>
<evidence type="ECO:0000256" key="1">
    <source>
        <dbReference type="SAM" id="SignalP"/>
    </source>
</evidence>
<evidence type="ECO:0000313" key="3">
    <source>
        <dbReference type="EMBL" id="AEE48288.1"/>
    </source>
</evidence>
<feature type="chain" id="PRO_5003312248" evidence="1">
    <location>
        <begin position="37"/>
        <end position="484"/>
    </location>
</feature>
<dbReference type="InterPro" id="IPR042095">
    <property type="entry name" value="SUMF_sf"/>
</dbReference>
<reference evidence="3 4" key="1">
    <citation type="journal article" date="2011" name="Stand. Genomic Sci.">
        <title>Complete genome sequence of Haliscomenobacter hydrossis type strain (O).</title>
        <authorList>
            <consortium name="US DOE Joint Genome Institute (JGI-PGF)"/>
            <person name="Daligault H."/>
            <person name="Lapidus A."/>
            <person name="Zeytun A."/>
            <person name="Nolan M."/>
            <person name="Lucas S."/>
            <person name="Del Rio T.G."/>
            <person name="Tice H."/>
            <person name="Cheng J.F."/>
            <person name="Tapia R."/>
            <person name="Han C."/>
            <person name="Goodwin L."/>
            <person name="Pitluck S."/>
            <person name="Liolios K."/>
            <person name="Pagani I."/>
            <person name="Ivanova N."/>
            <person name="Huntemann M."/>
            <person name="Mavromatis K."/>
            <person name="Mikhailova N."/>
            <person name="Pati A."/>
            <person name="Chen A."/>
            <person name="Palaniappan K."/>
            <person name="Land M."/>
            <person name="Hauser L."/>
            <person name="Brambilla E.M."/>
            <person name="Rohde M."/>
            <person name="Verbarg S."/>
            <person name="Goker M."/>
            <person name="Bristow J."/>
            <person name="Eisen J.A."/>
            <person name="Markowitz V."/>
            <person name="Hugenholtz P."/>
            <person name="Kyrpides N.C."/>
            <person name="Klenk H.P."/>
            <person name="Woyke T."/>
        </authorList>
    </citation>
    <scope>NUCLEOTIDE SEQUENCE [LARGE SCALE GENOMIC DNA]</scope>
    <source>
        <strain evidence="4">ATCC 27775 / DSM 1100 / LMG 10767 / O</strain>
    </source>
</reference>
<name>F4KX60_HALH1</name>
<keyword evidence="4" id="KW-1185">Reference proteome</keyword>
<dbReference type="InterPro" id="IPR016187">
    <property type="entry name" value="CTDL_fold"/>
</dbReference>
<dbReference type="Gene3D" id="2.40.10.120">
    <property type="match status" value="1"/>
</dbReference>
<dbReference type="RefSeq" id="WP_013762852.1">
    <property type="nucleotide sequence ID" value="NC_015510.1"/>
</dbReference>
<dbReference type="Gene3D" id="3.90.1580.10">
    <property type="entry name" value="paralog of FGE (formylglycine-generating enzyme)"/>
    <property type="match status" value="1"/>
</dbReference>
<dbReference type="GO" id="GO:0120147">
    <property type="term" value="F:formylglycine-generating oxidase activity"/>
    <property type="evidence" value="ECO:0007669"/>
    <property type="project" value="TreeGrafter"/>
</dbReference>
<dbReference type="eggNOG" id="COG0265">
    <property type="taxonomic scope" value="Bacteria"/>
</dbReference>
<dbReference type="InterPro" id="IPR005532">
    <property type="entry name" value="SUMF_dom"/>
</dbReference>
<dbReference type="Proteomes" id="UP000008461">
    <property type="component" value="Chromosome"/>
</dbReference>
<dbReference type="Pfam" id="PF13365">
    <property type="entry name" value="Trypsin_2"/>
    <property type="match status" value="1"/>
</dbReference>
<dbReference type="OrthoDB" id="9768004at2"/>
<dbReference type="Pfam" id="PF03781">
    <property type="entry name" value="FGE-sulfatase"/>
    <property type="match status" value="1"/>
</dbReference>
<evidence type="ECO:0000259" key="2">
    <source>
        <dbReference type="Pfam" id="PF03781"/>
    </source>
</evidence>
<reference key="2">
    <citation type="submission" date="2011-04" db="EMBL/GenBank/DDBJ databases">
        <title>Complete sequence of chromosome of Haliscomenobacter hydrossis DSM 1100.</title>
        <authorList>
            <consortium name="US DOE Joint Genome Institute (JGI-PGF)"/>
            <person name="Lucas S."/>
            <person name="Han J."/>
            <person name="Lapidus A."/>
            <person name="Bruce D."/>
            <person name="Goodwin L."/>
            <person name="Pitluck S."/>
            <person name="Peters L."/>
            <person name="Kyrpides N."/>
            <person name="Mavromatis K."/>
            <person name="Ivanova N."/>
            <person name="Ovchinnikova G."/>
            <person name="Pagani I."/>
            <person name="Daligault H."/>
            <person name="Detter J.C."/>
            <person name="Han C."/>
            <person name="Land M."/>
            <person name="Hauser L."/>
            <person name="Markowitz V."/>
            <person name="Cheng J.-F."/>
            <person name="Hugenholtz P."/>
            <person name="Woyke T."/>
            <person name="Wu D."/>
            <person name="Verbarg S."/>
            <person name="Frueling A."/>
            <person name="Brambilla E."/>
            <person name="Klenk H.-P."/>
            <person name="Eisen J.A."/>
        </authorList>
    </citation>
    <scope>NUCLEOTIDE SEQUENCE</scope>
    <source>
        <strain>DSM 1100</strain>
    </source>
</reference>
<dbReference type="EMBL" id="CP002691">
    <property type="protein sequence ID" value="AEE48288.1"/>
    <property type="molecule type" value="Genomic_DNA"/>
</dbReference>
<gene>
    <name evidence="3" type="ordered locus">Halhy_0376</name>
</gene>
<dbReference type="STRING" id="760192.Halhy_0376"/>
<dbReference type="InterPro" id="IPR051043">
    <property type="entry name" value="Sulfatase_Mod_Factor_Kinase"/>
</dbReference>
<dbReference type="PANTHER" id="PTHR23150">
    <property type="entry name" value="SULFATASE MODIFYING FACTOR 1, 2"/>
    <property type="match status" value="1"/>
</dbReference>
<feature type="domain" description="Sulfatase-modifying factor enzyme-like" evidence="2">
    <location>
        <begin position="264"/>
        <end position="483"/>
    </location>
</feature>
<accession>F4KX60</accession>
<keyword evidence="1" id="KW-0732">Signal</keyword>
<dbReference type="SUPFAM" id="SSF50494">
    <property type="entry name" value="Trypsin-like serine proteases"/>
    <property type="match status" value="1"/>
</dbReference>
<proteinExistence type="predicted"/>
<feature type="signal peptide" evidence="1">
    <location>
        <begin position="1"/>
        <end position="36"/>
    </location>
</feature>
<organism evidence="3 4">
    <name type="scientific">Haliscomenobacter hydrossis (strain ATCC 27775 / DSM 1100 / LMG 10767 / O)</name>
    <dbReference type="NCBI Taxonomy" id="760192"/>
    <lineage>
        <taxon>Bacteria</taxon>
        <taxon>Pseudomonadati</taxon>
        <taxon>Bacteroidota</taxon>
        <taxon>Saprospiria</taxon>
        <taxon>Saprospirales</taxon>
        <taxon>Haliscomenobacteraceae</taxon>
        <taxon>Haliscomenobacter</taxon>
    </lineage>
</organism>
<dbReference type="AlphaFoldDB" id="F4KX60"/>
<dbReference type="eggNOG" id="COG1262">
    <property type="taxonomic scope" value="Bacteria"/>
</dbReference>
<protein>
    <submittedName>
        <fullName evidence="3">Sulphatase-modifying factor protein</fullName>
    </submittedName>
</protein>